<evidence type="ECO:0000313" key="2">
    <source>
        <dbReference type="EMBL" id="EHR53654.1"/>
    </source>
</evidence>
<gene>
    <name evidence="2" type="ORF">SacmaDRAFT_5538</name>
</gene>
<feature type="region of interest" description="Disordered" evidence="1">
    <location>
        <begin position="1"/>
        <end position="28"/>
    </location>
</feature>
<proteinExistence type="predicted"/>
<dbReference type="HOGENOM" id="CLU_1569565_0_0_11"/>
<evidence type="ECO:0000313" key="3">
    <source>
        <dbReference type="Proteomes" id="UP000004926"/>
    </source>
</evidence>
<organism evidence="2 3">
    <name type="scientific">Saccharomonospora marina XMU15</name>
    <dbReference type="NCBI Taxonomy" id="882083"/>
    <lineage>
        <taxon>Bacteria</taxon>
        <taxon>Bacillati</taxon>
        <taxon>Actinomycetota</taxon>
        <taxon>Actinomycetes</taxon>
        <taxon>Pseudonocardiales</taxon>
        <taxon>Pseudonocardiaceae</taxon>
        <taxon>Saccharomonospora</taxon>
    </lineage>
</organism>
<accession>H5X951</accession>
<dbReference type="STRING" id="882083.SacmaDRAFT_5538"/>
<protein>
    <submittedName>
        <fullName evidence="2">Uncharacterized protein</fullName>
    </submittedName>
</protein>
<evidence type="ECO:0000256" key="1">
    <source>
        <dbReference type="SAM" id="MobiDB-lite"/>
    </source>
</evidence>
<dbReference type="RefSeq" id="WP_009157028.1">
    <property type="nucleotide sequence ID" value="NZ_CM001439.1"/>
</dbReference>
<reference evidence="2 3" key="1">
    <citation type="journal article" date="2012" name="Stand. Genomic Sci.">
        <title>Genome sequence of the ocean sediment bacterium Saccharomonospora marina type strain (XMU15(T)).</title>
        <authorList>
            <person name="Klenk H.P."/>
            <person name="Lu M."/>
            <person name="Lucas S."/>
            <person name="Lapidus A."/>
            <person name="Copeland A."/>
            <person name="Pitluck S."/>
            <person name="Goodwin L.A."/>
            <person name="Han C."/>
            <person name="Tapia R."/>
            <person name="Brambilla E.M."/>
            <person name="Potter G."/>
            <person name="Land M."/>
            <person name="Ivanova N."/>
            <person name="Rohde M."/>
            <person name="Goker M."/>
            <person name="Detter J.C."/>
            <person name="Li W.J."/>
            <person name="Kyrpides N.C."/>
            <person name="Woyke T."/>
        </authorList>
    </citation>
    <scope>NUCLEOTIDE SEQUENCE [LARGE SCALE GENOMIC DNA]</scope>
    <source>
        <strain evidence="2 3">XMU15</strain>
    </source>
</reference>
<sequence length="170" mass="18426">MIERDGESLTPPRCAGPDTTARPAPEPGVALYTPPTAEQLDAITRLLSHDTDPDRVATLLHAISRRPVESSPLTDEDAGTDPDLAALRALRRPPHRDLPAALLRIARAIDAETEPLYHRQDRGHLDAAPALRAIAFRVLELGFTIAEQAGIDAHTIERAVAQAFALPGYR</sequence>
<dbReference type="EMBL" id="CM001439">
    <property type="protein sequence ID" value="EHR53654.1"/>
    <property type="molecule type" value="Genomic_DNA"/>
</dbReference>
<dbReference type="AlphaFoldDB" id="H5X951"/>
<keyword evidence="3" id="KW-1185">Reference proteome</keyword>
<dbReference type="Proteomes" id="UP000004926">
    <property type="component" value="Chromosome"/>
</dbReference>
<name>H5X951_9PSEU</name>